<dbReference type="GO" id="GO:0016491">
    <property type="term" value="F:oxidoreductase activity"/>
    <property type="evidence" value="ECO:0007669"/>
    <property type="project" value="InterPro"/>
</dbReference>
<dbReference type="EMBL" id="SKBQ01000001">
    <property type="protein sequence ID" value="TPX15792.1"/>
    <property type="molecule type" value="Genomic_DNA"/>
</dbReference>
<dbReference type="PANTHER" id="PTHR34598">
    <property type="entry name" value="BLL6449 PROTEIN"/>
    <property type="match status" value="1"/>
</dbReference>
<evidence type="ECO:0000313" key="3">
    <source>
        <dbReference type="Proteomes" id="UP000319257"/>
    </source>
</evidence>
<dbReference type="RefSeq" id="XP_030997503.1">
    <property type="nucleotide sequence ID" value="XM_031135311.1"/>
</dbReference>
<reference evidence="2 3" key="1">
    <citation type="submission" date="2019-06" db="EMBL/GenBank/DDBJ databases">
        <title>Draft genome sequence of the filamentous fungus Phialemoniopsis curvata isolated from diesel fuel.</title>
        <authorList>
            <person name="Varaljay V.A."/>
            <person name="Lyon W.J."/>
            <person name="Crouch A.L."/>
            <person name="Drake C.E."/>
            <person name="Hollomon J.M."/>
            <person name="Nadeau L.J."/>
            <person name="Nunn H.S."/>
            <person name="Stevenson B.S."/>
            <person name="Bojanowski C.L."/>
            <person name="Crookes-Goodson W.J."/>
        </authorList>
    </citation>
    <scope>NUCLEOTIDE SEQUENCE [LARGE SCALE GENOMIC DNA]</scope>
    <source>
        <strain evidence="2 3">D216</strain>
    </source>
</reference>
<evidence type="ECO:0000256" key="1">
    <source>
        <dbReference type="ARBA" id="ARBA00023604"/>
    </source>
</evidence>
<sequence>MAPLSTLAKGPSTTASFQFIDCPPNHDGDAMYYAGTLQAPESNTRLDPQKATVSDIPVQDLRGSEAFLSLDVHGLQFLNYPYFRSVRVDSSTQEIMAYLSDMTATVKNLFKAEMVFCFDYKFRKNMNYLGEGDFNQILKDLALTNDRSIADPASFMTHVDATPAGAMRRLRRYMTEKECQQYLDHPEKYRVRIMNVWRPVAHMVYDRPLGICDFFSTVPQDYVPVQFHTSTENVGEVYWLRYNKGQQWYYISSQTPDELLLFLNYDSDYRDGPKCIPHCSFQHPDYPDSSDRQSLELRMAVISRKRD</sequence>
<proteinExistence type="inferred from homology"/>
<accession>A0A507B0M6</accession>
<dbReference type="STRING" id="1093900.A0A507B0M6"/>
<dbReference type="PANTHER" id="PTHR34598:SF3">
    <property type="entry name" value="OXIDOREDUCTASE AN1597"/>
    <property type="match status" value="1"/>
</dbReference>
<evidence type="ECO:0000313" key="2">
    <source>
        <dbReference type="EMBL" id="TPX15792.1"/>
    </source>
</evidence>
<comment type="caution">
    <text evidence="2">The sequence shown here is derived from an EMBL/GenBank/DDBJ whole genome shotgun (WGS) entry which is preliminary data.</text>
</comment>
<evidence type="ECO:0008006" key="4">
    <source>
        <dbReference type="Google" id="ProtNLM"/>
    </source>
</evidence>
<dbReference type="Proteomes" id="UP000319257">
    <property type="component" value="Unassembled WGS sequence"/>
</dbReference>
<name>A0A507B0M6_9PEZI</name>
<dbReference type="InParanoid" id="A0A507B0M6"/>
<dbReference type="InterPro" id="IPR044053">
    <property type="entry name" value="AsaB-like"/>
</dbReference>
<dbReference type="OrthoDB" id="412788at2759"/>
<organism evidence="2 3">
    <name type="scientific">Thyridium curvatum</name>
    <dbReference type="NCBI Taxonomy" id="1093900"/>
    <lineage>
        <taxon>Eukaryota</taxon>
        <taxon>Fungi</taxon>
        <taxon>Dikarya</taxon>
        <taxon>Ascomycota</taxon>
        <taxon>Pezizomycotina</taxon>
        <taxon>Sordariomycetes</taxon>
        <taxon>Sordariomycetidae</taxon>
        <taxon>Thyridiales</taxon>
        <taxon>Thyridiaceae</taxon>
        <taxon>Thyridium</taxon>
    </lineage>
</organism>
<protein>
    <recommendedName>
        <fullName evidence="4">Methyltransferase</fullName>
    </recommendedName>
</protein>
<dbReference type="AlphaFoldDB" id="A0A507B0M6"/>
<comment type="similarity">
    <text evidence="1">Belongs to the asaB hydroxylase/desaturase family.</text>
</comment>
<dbReference type="GeneID" id="41967573"/>
<dbReference type="NCBIfam" id="NF041278">
    <property type="entry name" value="CmcJ_NvfI_EfuI"/>
    <property type="match status" value="1"/>
</dbReference>
<keyword evidence="3" id="KW-1185">Reference proteome</keyword>
<gene>
    <name evidence="2" type="ORF">E0L32_000126</name>
</gene>